<dbReference type="EMBL" id="JBHUON010000005">
    <property type="protein sequence ID" value="MFD2864340.1"/>
    <property type="molecule type" value="Genomic_DNA"/>
</dbReference>
<organism evidence="1 2">
    <name type="scientific">Mucilaginibacter antarcticus</name>
    <dbReference type="NCBI Taxonomy" id="1855725"/>
    <lineage>
        <taxon>Bacteria</taxon>
        <taxon>Pseudomonadati</taxon>
        <taxon>Bacteroidota</taxon>
        <taxon>Sphingobacteriia</taxon>
        <taxon>Sphingobacteriales</taxon>
        <taxon>Sphingobacteriaceae</taxon>
        <taxon>Mucilaginibacter</taxon>
    </lineage>
</organism>
<accession>A0ABW5XKU6</accession>
<comment type="caution">
    <text evidence="1">The sequence shown here is derived from an EMBL/GenBank/DDBJ whole genome shotgun (WGS) entry which is preliminary data.</text>
</comment>
<dbReference type="Pfam" id="PF10884">
    <property type="entry name" value="DUF2683"/>
    <property type="match status" value="1"/>
</dbReference>
<sequence>MTTLIMHPENKEQLAALKAIAKALKISVETSPYDPKFVAMIKKAQKGTSVEVNPNDVWGSLNLK</sequence>
<keyword evidence="2" id="KW-1185">Reference proteome</keyword>
<dbReference type="RefSeq" id="WP_377124768.1">
    <property type="nucleotide sequence ID" value="NZ_JBHUHN010000001.1"/>
</dbReference>
<proteinExistence type="predicted"/>
<evidence type="ECO:0000313" key="1">
    <source>
        <dbReference type="EMBL" id="MFD2864340.1"/>
    </source>
</evidence>
<dbReference type="InterPro" id="IPR020271">
    <property type="entry name" value="Uncharacterised_MJ1172"/>
</dbReference>
<protein>
    <submittedName>
        <fullName evidence="1">DUF2683 family protein</fullName>
    </submittedName>
</protein>
<reference evidence="2" key="1">
    <citation type="journal article" date="2019" name="Int. J. Syst. Evol. Microbiol.">
        <title>The Global Catalogue of Microorganisms (GCM) 10K type strain sequencing project: providing services to taxonomists for standard genome sequencing and annotation.</title>
        <authorList>
            <consortium name="The Broad Institute Genomics Platform"/>
            <consortium name="The Broad Institute Genome Sequencing Center for Infectious Disease"/>
            <person name="Wu L."/>
            <person name="Ma J."/>
        </authorList>
    </citation>
    <scope>NUCLEOTIDE SEQUENCE [LARGE SCALE GENOMIC DNA]</scope>
    <source>
        <strain evidence="2">KCTC 52232</strain>
    </source>
</reference>
<evidence type="ECO:0000313" key="2">
    <source>
        <dbReference type="Proteomes" id="UP001597601"/>
    </source>
</evidence>
<name>A0ABW5XKU6_9SPHI</name>
<dbReference type="Proteomes" id="UP001597601">
    <property type="component" value="Unassembled WGS sequence"/>
</dbReference>
<gene>
    <name evidence="1" type="ORF">ACFSYC_06525</name>
</gene>